<organism evidence="2 3">
    <name type="scientific">Pedococcus bigeumensis</name>
    <dbReference type="NCBI Taxonomy" id="433644"/>
    <lineage>
        <taxon>Bacteria</taxon>
        <taxon>Bacillati</taxon>
        <taxon>Actinomycetota</taxon>
        <taxon>Actinomycetes</taxon>
        <taxon>Micrococcales</taxon>
        <taxon>Intrasporangiaceae</taxon>
        <taxon>Pedococcus</taxon>
    </lineage>
</organism>
<protein>
    <submittedName>
        <fullName evidence="2">Pentapeptide repeat-containing protein</fullName>
    </submittedName>
</protein>
<dbReference type="PANTHER" id="PTHR14136">
    <property type="entry name" value="BTB_POZ DOMAIN-CONTAINING PROTEIN KCTD9"/>
    <property type="match status" value="1"/>
</dbReference>
<evidence type="ECO:0000313" key="2">
    <source>
        <dbReference type="EMBL" id="TPG13956.1"/>
    </source>
</evidence>
<keyword evidence="3" id="KW-1185">Reference proteome</keyword>
<dbReference type="EMBL" id="RCZM01000006">
    <property type="protein sequence ID" value="TPG13956.1"/>
    <property type="molecule type" value="Genomic_DNA"/>
</dbReference>
<gene>
    <name evidence="2" type="ORF">EAH86_17210</name>
</gene>
<evidence type="ECO:0000313" key="3">
    <source>
        <dbReference type="Proteomes" id="UP000317722"/>
    </source>
</evidence>
<dbReference type="RefSeq" id="WP_140742992.1">
    <property type="nucleotide sequence ID" value="NZ_RCZM01000006.1"/>
</dbReference>
<sequence length="193" mass="20611">MLKPETDYDGEAFSDDLSGSSAGGSRFLECTFQRCDLSELRAPRTRFSETSLYAVHGAGLDLAESSWSDCLVQGARLGAVAMYGSELSRVRFEGCKIEFLNLRGATLLDVEFIDCQLVEIDFAEAKLTRVSFEGSRLVSPDFTKGSFKDVDLTGADVAGPRGVAGLRGATISALQLIDLGPALAAELGIKLAD</sequence>
<dbReference type="SUPFAM" id="SSF141571">
    <property type="entry name" value="Pentapeptide repeat-like"/>
    <property type="match status" value="1"/>
</dbReference>
<dbReference type="AlphaFoldDB" id="A0A502CQ77"/>
<proteinExistence type="predicted"/>
<dbReference type="Pfam" id="PF13599">
    <property type="entry name" value="Pentapeptide_4"/>
    <property type="match status" value="1"/>
</dbReference>
<dbReference type="InterPro" id="IPR001646">
    <property type="entry name" value="5peptide_repeat"/>
</dbReference>
<accession>A0A502CQ77</accession>
<evidence type="ECO:0000256" key="1">
    <source>
        <dbReference type="SAM" id="MobiDB-lite"/>
    </source>
</evidence>
<reference evidence="2 3" key="1">
    <citation type="journal article" date="2019" name="Environ. Microbiol.">
        <title>Species interactions and distinct microbial communities in high Arctic permafrost affected cryosols are associated with the CH4 and CO2 gas fluxes.</title>
        <authorList>
            <person name="Altshuler I."/>
            <person name="Hamel J."/>
            <person name="Turney S."/>
            <person name="Magnuson E."/>
            <person name="Levesque R."/>
            <person name="Greer C."/>
            <person name="Whyte L.G."/>
        </authorList>
    </citation>
    <scope>NUCLEOTIDE SEQUENCE [LARGE SCALE GENOMIC DNA]</scope>
    <source>
        <strain evidence="2 3">S9.3A</strain>
    </source>
</reference>
<dbReference type="Gene3D" id="2.160.20.80">
    <property type="entry name" value="E3 ubiquitin-protein ligase SopA"/>
    <property type="match status" value="1"/>
</dbReference>
<dbReference type="InterPro" id="IPR051082">
    <property type="entry name" value="Pentapeptide-BTB/POZ_domain"/>
</dbReference>
<name>A0A502CQ77_9MICO</name>
<feature type="region of interest" description="Disordered" evidence="1">
    <location>
        <begin position="1"/>
        <end position="21"/>
    </location>
</feature>
<comment type="caution">
    <text evidence="2">The sequence shown here is derived from an EMBL/GenBank/DDBJ whole genome shotgun (WGS) entry which is preliminary data.</text>
</comment>
<dbReference type="OrthoDB" id="2579959at2"/>
<dbReference type="PANTHER" id="PTHR14136:SF17">
    <property type="entry name" value="BTB_POZ DOMAIN-CONTAINING PROTEIN KCTD9"/>
    <property type="match status" value="1"/>
</dbReference>
<dbReference type="Proteomes" id="UP000317722">
    <property type="component" value="Unassembled WGS sequence"/>
</dbReference>